<sequence>MFEKRIDEELSLRLLEKHHANALFQLVDVNRERLQRWFPWVETTREPADSEKFIQGALQGFIDGTSLNCGIWYRKKLAGVVGPHSIREMNNNAEIGYWLGQEAEGNGVITRSCTAIIDYLVEERGINRIEARCVLANDRSRLVMERLGMQREGLLRQWLKHDHGYEDVYIYAVLAGEWRERRGRG</sequence>
<evidence type="ECO:0000313" key="3">
    <source>
        <dbReference type="Proteomes" id="UP000241639"/>
    </source>
</evidence>
<dbReference type="PROSITE" id="PS51186">
    <property type="entry name" value="GNAT"/>
    <property type="match status" value="1"/>
</dbReference>
<dbReference type="RefSeq" id="WP_170105439.1">
    <property type="nucleotide sequence ID" value="NZ_PZZP01000001.1"/>
</dbReference>
<organism evidence="2 3">
    <name type="scientific">Desmospora activa DSM 45169</name>
    <dbReference type="NCBI Taxonomy" id="1121389"/>
    <lineage>
        <taxon>Bacteria</taxon>
        <taxon>Bacillati</taxon>
        <taxon>Bacillota</taxon>
        <taxon>Bacilli</taxon>
        <taxon>Bacillales</taxon>
        <taxon>Thermoactinomycetaceae</taxon>
        <taxon>Desmospora</taxon>
    </lineage>
</organism>
<comment type="caution">
    <text evidence="2">The sequence shown here is derived from an EMBL/GenBank/DDBJ whole genome shotgun (WGS) entry which is preliminary data.</text>
</comment>
<dbReference type="InterPro" id="IPR000182">
    <property type="entry name" value="GNAT_dom"/>
</dbReference>
<dbReference type="GO" id="GO:1990189">
    <property type="term" value="F:protein N-terminal-serine acetyltransferase activity"/>
    <property type="evidence" value="ECO:0007669"/>
    <property type="project" value="TreeGrafter"/>
</dbReference>
<dbReference type="Pfam" id="PF13302">
    <property type="entry name" value="Acetyltransf_3"/>
    <property type="match status" value="1"/>
</dbReference>
<keyword evidence="2" id="KW-0808">Transferase</keyword>
<dbReference type="GO" id="GO:0005737">
    <property type="term" value="C:cytoplasm"/>
    <property type="evidence" value="ECO:0007669"/>
    <property type="project" value="TreeGrafter"/>
</dbReference>
<dbReference type="EMBL" id="PZZP01000001">
    <property type="protein sequence ID" value="PTM59870.1"/>
    <property type="molecule type" value="Genomic_DNA"/>
</dbReference>
<proteinExistence type="predicted"/>
<name>A0A2T4ZDB2_9BACL</name>
<dbReference type="SUPFAM" id="SSF55729">
    <property type="entry name" value="Acyl-CoA N-acyltransferases (Nat)"/>
    <property type="match status" value="1"/>
</dbReference>
<accession>A0A2T4ZDB2</accession>
<dbReference type="PANTHER" id="PTHR43441:SF12">
    <property type="entry name" value="RIBOSOMAL N-ACETYLTRANSFERASE YDAF-RELATED"/>
    <property type="match status" value="1"/>
</dbReference>
<keyword evidence="3" id="KW-1185">Reference proteome</keyword>
<dbReference type="InterPro" id="IPR016181">
    <property type="entry name" value="Acyl_CoA_acyltransferase"/>
</dbReference>
<dbReference type="GO" id="GO:0008999">
    <property type="term" value="F:protein-N-terminal-alanine acetyltransferase activity"/>
    <property type="evidence" value="ECO:0007669"/>
    <property type="project" value="TreeGrafter"/>
</dbReference>
<protein>
    <submittedName>
        <fullName evidence="2">Ribosomal-protein-serine acetyltransferase</fullName>
    </submittedName>
</protein>
<reference evidence="2 3" key="1">
    <citation type="submission" date="2018-04" db="EMBL/GenBank/DDBJ databases">
        <title>Genomic Encyclopedia of Archaeal and Bacterial Type Strains, Phase II (KMG-II): from individual species to whole genera.</title>
        <authorList>
            <person name="Goeker M."/>
        </authorList>
    </citation>
    <scope>NUCLEOTIDE SEQUENCE [LARGE SCALE GENOMIC DNA]</scope>
    <source>
        <strain evidence="2 3">DSM 45169</strain>
    </source>
</reference>
<gene>
    <name evidence="2" type="ORF">C8J48_2507</name>
</gene>
<dbReference type="Proteomes" id="UP000241639">
    <property type="component" value="Unassembled WGS sequence"/>
</dbReference>
<evidence type="ECO:0000313" key="2">
    <source>
        <dbReference type="EMBL" id="PTM59870.1"/>
    </source>
</evidence>
<dbReference type="PANTHER" id="PTHR43441">
    <property type="entry name" value="RIBOSOMAL-PROTEIN-SERINE ACETYLTRANSFERASE"/>
    <property type="match status" value="1"/>
</dbReference>
<evidence type="ECO:0000259" key="1">
    <source>
        <dbReference type="PROSITE" id="PS51186"/>
    </source>
</evidence>
<feature type="domain" description="N-acetyltransferase" evidence="1">
    <location>
        <begin position="24"/>
        <end position="171"/>
    </location>
</feature>
<dbReference type="InterPro" id="IPR051908">
    <property type="entry name" value="Ribosomal_N-acetyltransferase"/>
</dbReference>
<dbReference type="AlphaFoldDB" id="A0A2T4ZDB2"/>
<dbReference type="Gene3D" id="3.40.630.30">
    <property type="match status" value="1"/>
</dbReference>